<keyword evidence="8" id="KW-0653">Protein transport</keyword>
<feature type="domain" description="Trimeric autotransporter adhesin YadA-like head" evidence="12">
    <location>
        <begin position="501"/>
        <end position="527"/>
    </location>
</feature>
<evidence type="ECO:0000256" key="6">
    <source>
        <dbReference type="ARBA" id="ARBA00022692"/>
    </source>
</evidence>
<feature type="domain" description="Trimeric autotransporter adhesin YadA-like stalk" evidence="13">
    <location>
        <begin position="573"/>
        <end position="612"/>
    </location>
</feature>
<keyword evidence="6" id="KW-0812">Transmembrane</keyword>
<dbReference type="SUPFAM" id="SSF54523">
    <property type="entry name" value="Pili subunits"/>
    <property type="match status" value="1"/>
</dbReference>
<dbReference type="InterPro" id="IPR008640">
    <property type="entry name" value="Adhesin_Head_dom"/>
</dbReference>
<keyword evidence="15" id="KW-1185">Reference proteome</keyword>
<dbReference type="Gene3D" id="2.150.10.10">
    <property type="entry name" value="Serralysin-like metalloprotease, C-terminal"/>
    <property type="match status" value="3"/>
</dbReference>
<reference evidence="15" key="1">
    <citation type="submission" date="2017-04" db="EMBL/GenBank/DDBJ databases">
        <authorList>
            <person name="Varghese N."/>
            <person name="Submissions S."/>
        </authorList>
    </citation>
    <scope>NUCLEOTIDE SEQUENCE [LARGE SCALE GENOMIC DNA]</scope>
    <source>
        <strain evidence="15">LMG 29540</strain>
    </source>
</reference>
<dbReference type="Pfam" id="PF05662">
    <property type="entry name" value="YadA_stalk"/>
    <property type="match status" value="5"/>
</dbReference>
<dbReference type="InterPro" id="IPR008635">
    <property type="entry name" value="Coiled_stalk_dom"/>
</dbReference>
<sequence>MALGSHALSAEYGATALGSSATAAGRNGVAIGSAASSSGTTAVALGAGSNATEANSVALGASSTTAAVVGTSGATIGGTAYSFAGANPTSTVSVGSVGSERTITNVAAGRLSASSTDAVNGSQLYATNQQVAANTASIENNTTTITSLDGRMTTVDNRVTSIDGRVTNVEGSVANLTQLLDGGSVGMVQQDATSKAITVAKSLDGTTVDFTGTDGVRTLSGVKAGALSDTSTEAVNGSQLYATNQNVAANTTNISSLDGRVTTVDNRVTSIDGRVTTVEGSVTDLTQQLSTGEVGLVKQDAVTNAITVASDKAGTSVDFSGMQGARTLSGVAAGNLSDTSTEAVNGSQLFATNTRVTTAESNIAQNTTDITKLQDQMGDVGTSLSGAVQYDRNVDGSVNFNSVTLGGSLSAAPVVLTNVADGKSQYDAVNFGQLSALQDQVTDLNGQVSNLTGQVSGIQPGSPYFDATDAPSASGSDGAEVNAAMPGTGAGSTAAGAGAAASGNYATVIGANASAAADNATAVGANAAATGVNSTAIGAGSQAANANSVALGQGSVTDRDNSVSVGSVGNERQITNVAAGTAATDAVNVGQMNSSVAQGVQQANSYTDQRFNDANQAINNVAKNAYAGIAAAMAMPNMTPSGPGRTIVAAGGATYKGGSAAAVGATYRSRNGKWLMNGAVSVTSTGDAGVRAQVGYEF</sequence>
<evidence type="ECO:0000256" key="3">
    <source>
        <dbReference type="ARBA" id="ARBA00005848"/>
    </source>
</evidence>
<dbReference type="Pfam" id="PF05658">
    <property type="entry name" value="YadA_head"/>
    <property type="match status" value="4"/>
</dbReference>
<gene>
    <name evidence="14" type="ORF">SAMN06265784_108152</name>
</gene>
<keyword evidence="7" id="KW-0732">Signal</keyword>
<dbReference type="InterPro" id="IPR011049">
    <property type="entry name" value="Serralysin-like_metalloprot_C"/>
</dbReference>
<protein>
    <submittedName>
        <fullName evidence="14">Head domain of trimeric autotransporter adhesin</fullName>
    </submittedName>
</protein>
<proteinExistence type="inferred from homology"/>
<evidence type="ECO:0000256" key="7">
    <source>
        <dbReference type="ARBA" id="ARBA00022729"/>
    </source>
</evidence>
<dbReference type="AlphaFoldDB" id="A0A1X7LRR3"/>
<comment type="similarity">
    <text evidence="3">Belongs to the autotransporter-2 (AT-2) (TC 1.B.40) family.</text>
</comment>
<evidence type="ECO:0000256" key="2">
    <source>
        <dbReference type="ARBA" id="ARBA00004442"/>
    </source>
</evidence>
<keyword evidence="10" id="KW-0998">Cell outer membrane</keyword>
<feature type="domain" description="Trimeric autotransporter adhesin YadA-like head" evidence="12">
    <location>
        <begin position="529"/>
        <end position="555"/>
    </location>
</feature>
<organism evidence="14 15">
    <name type="scientific">Paraburkholderia susongensis</name>
    <dbReference type="NCBI Taxonomy" id="1515439"/>
    <lineage>
        <taxon>Bacteria</taxon>
        <taxon>Pseudomonadati</taxon>
        <taxon>Pseudomonadota</taxon>
        <taxon>Betaproteobacteria</taxon>
        <taxon>Burkholderiales</taxon>
        <taxon>Burkholderiaceae</taxon>
        <taxon>Paraburkholderia</taxon>
    </lineage>
</organism>
<dbReference type="Pfam" id="PF03895">
    <property type="entry name" value="YadA_anchor"/>
    <property type="match status" value="1"/>
</dbReference>
<name>A0A1X7LRR3_9BURK</name>
<keyword evidence="9" id="KW-0472">Membrane</keyword>
<dbReference type="EMBL" id="FXAT01000008">
    <property type="protein sequence ID" value="SMG56350.1"/>
    <property type="molecule type" value="Genomic_DNA"/>
</dbReference>
<evidence type="ECO:0000256" key="8">
    <source>
        <dbReference type="ARBA" id="ARBA00022927"/>
    </source>
</evidence>
<dbReference type="Gene3D" id="3.30.1300.30">
    <property type="entry name" value="GSPII I/J protein-like"/>
    <property type="match status" value="1"/>
</dbReference>
<feature type="domain" description="Trimeric autotransporter adhesin YadA-like C-terminal membrane anchor" evidence="11">
    <location>
        <begin position="640"/>
        <end position="698"/>
    </location>
</feature>
<evidence type="ECO:0000256" key="1">
    <source>
        <dbReference type="ARBA" id="ARBA00004241"/>
    </source>
</evidence>
<dbReference type="GO" id="GO:0015031">
    <property type="term" value="P:protein transport"/>
    <property type="evidence" value="ECO:0007669"/>
    <property type="project" value="UniProtKB-KW"/>
</dbReference>
<evidence type="ECO:0000259" key="13">
    <source>
        <dbReference type="Pfam" id="PF05662"/>
    </source>
</evidence>
<feature type="domain" description="Trimeric autotransporter adhesin YadA-like stalk" evidence="13">
    <location>
        <begin position="329"/>
        <end position="370"/>
    </location>
</feature>
<feature type="domain" description="Trimeric autotransporter adhesin YadA-like head" evidence="12">
    <location>
        <begin position="38"/>
        <end position="63"/>
    </location>
</feature>
<dbReference type="STRING" id="1515439.SAMN06265784_108152"/>
<dbReference type="InterPro" id="IPR045584">
    <property type="entry name" value="Pilin-like"/>
</dbReference>
<dbReference type="GO" id="GO:0009986">
    <property type="term" value="C:cell surface"/>
    <property type="evidence" value="ECO:0007669"/>
    <property type="project" value="UniProtKB-SubCell"/>
</dbReference>
<keyword evidence="5" id="KW-1134">Transmembrane beta strand</keyword>
<dbReference type="SUPFAM" id="SSF101967">
    <property type="entry name" value="Adhesin YadA, collagen-binding domain"/>
    <property type="match status" value="3"/>
</dbReference>
<dbReference type="GO" id="GO:0009279">
    <property type="term" value="C:cell outer membrane"/>
    <property type="evidence" value="ECO:0007669"/>
    <property type="project" value="UniProtKB-SubCell"/>
</dbReference>
<feature type="domain" description="Trimeric autotransporter adhesin YadA-like stalk" evidence="13">
    <location>
        <begin position="416"/>
        <end position="454"/>
    </location>
</feature>
<evidence type="ECO:0000256" key="9">
    <source>
        <dbReference type="ARBA" id="ARBA00023136"/>
    </source>
</evidence>
<evidence type="ECO:0000256" key="10">
    <source>
        <dbReference type="ARBA" id="ARBA00023237"/>
    </source>
</evidence>
<evidence type="ECO:0000259" key="12">
    <source>
        <dbReference type="Pfam" id="PF05658"/>
    </source>
</evidence>
<comment type="subcellular location">
    <subcellularLocation>
        <location evidence="2">Cell outer membrane</location>
    </subcellularLocation>
    <subcellularLocation>
        <location evidence="1">Cell surface</location>
    </subcellularLocation>
</comment>
<dbReference type="Gene3D" id="1.20.5.170">
    <property type="match status" value="3"/>
</dbReference>
<dbReference type="InterPro" id="IPR005594">
    <property type="entry name" value="YadA_C"/>
</dbReference>
<dbReference type="Proteomes" id="UP000193228">
    <property type="component" value="Unassembled WGS sequence"/>
</dbReference>
<evidence type="ECO:0000256" key="5">
    <source>
        <dbReference type="ARBA" id="ARBA00022452"/>
    </source>
</evidence>
<feature type="domain" description="Trimeric autotransporter adhesin YadA-like stalk" evidence="13">
    <location>
        <begin position="103"/>
        <end position="144"/>
    </location>
</feature>
<feature type="domain" description="Trimeric autotransporter adhesin YadA-like head" evidence="12">
    <location>
        <begin position="13"/>
        <end position="34"/>
    </location>
</feature>
<evidence type="ECO:0000259" key="11">
    <source>
        <dbReference type="Pfam" id="PF03895"/>
    </source>
</evidence>
<feature type="domain" description="Trimeric autotransporter adhesin YadA-like stalk" evidence="13">
    <location>
        <begin position="220"/>
        <end position="257"/>
    </location>
</feature>
<evidence type="ECO:0000313" key="15">
    <source>
        <dbReference type="Proteomes" id="UP000193228"/>
    </source>
</evidence>
<evidence type="ECO:0000313" key="14">
    <source>
        <dbReference type="EMBL" id="SMG56350.1"/>
    </source>
</evidence>
<accession>A0A1X7LRR3</accession>
<keyword evidence="4" id="KW-0813">Transport</keyword>
<evidence type="ECO:0000256" key="4">
    <source>
        <dbReference type="ARBA" id="ARBA00022448"/>
    </source>
</evidence>